<protein>
    <submittedName>
        <fullName evidence="1">Uncharacterized protein</fullName>
    </submittedName>
</protein>
<dbReference type="RefSeq" id="WP_354416420.1">
    <property type="nucleotide sequence ID" value="NZ_JBEPLM010000009.1"/>
</dbReference>
<proteinExistence type="predicted"/>
<dbReference type="Proteomes" id="UP001549036">
    <property type="component" value="Unassembled WGS sequence"/>
</dbReference>
<name>A0ABV2HWV8_9HYPH</name>
<reference evidence="1 2" key="1">
    <citation type="submission" date="2024-06" db="EMBL/GenBank/DDBJ databases">
        <title>Genomic Encyclopedia of Type Strains, Phase IV (KMG-IV): sequencing the most valuable type-strain genomes for metagenomic binning, comparative biology and taxonomic classification.</title>
        <authorList>
            <person name="Goeker M."/>
        </authorList>
    </citation>
    <scope>NUCLEOTIDE SEQUENCE [LARGE SCALE GENOMIC DNA]</scope>
    <source>
        <strain evidence="1 2">DSM 29846</strain>
    </source>
</reference>
<dbReference type="EMBL" id="JBEPLM010000009">
    <property type="protein sequence ID" value="MET3595106.1"/>
    <property type="molecule type" value="Genomic_DNA"/>
</dbReference>
<accession>A0ABV2HWV8</accession>
<evidence type="ECO:0000313" key="2">
    <source>
        <dbReference type="Proteomes" id="UP001549036"/>
    </source>
</evidence>
<gene>
    <name evidence="1" type="ORF">ABID26_004518</name>
</gene>
<organism evidence="1 2">
    <name type="scientific">Mesorhizobium shonense</name>
    <dbReference type="NCBI Taxonomy" id="1209948"/>
    <lineage>
        <taxon>Bacteria</taxon>
        <taxon>Pseudomonadati</taxon>
        <taxon>Pseudomonadota</taxon>
        <taxon>Alphaproteobacteria</taxon>
        <taxon>Hyphomicrobiales</taxon>
        <taxon>Phyllobacteriaceae</taxon>
        <taxon>Mesorhizobium</taxon>
    </lineage>
</organism>
<sequence length="129" mass="14509">MTKLISEMAKPGFNWPICKEGKAGKPGFERYENCPEGFTPASDNNDRRGGFNGVANRCEKVVNVCRNPQGLQTGLNYRDMQYRQVGGGDHGNTCTQVVSIARPMRKNPYFFDISGDQGAKQRVWFNLDR</sequence>
<comment type="caution">
    <text evidence="1">The sequence shown here is derived from an EMBL/GenBank/DDBJ whole genome shotgun (WGS) entry which is preliminary data.</text>
</comment>
<evidence type="ECO:0000313" key="1">
    <source>
        <dbReference type="EMBL" id="MET3595106.1"/>
    </source>
</evidence>
<keyword evidence="2" id="KW-1185">Reference proteome</keyword>